<keyword evidence="3" id="KW-1185">Reference proteome</keyword>
<organism evidence="2">
    <name type="scientific">Thiothrix fructosivorans</name>
    <dbReference type="NCBI Taxonomy" id="111770"/>
    <lineage>
        <taxon>Bacteria</taxon>
        <taxon>Pseudomonadati</taxon>
        <taxon>Pseudomonadota</taxon>
        <taxon>Gammaproteobacteria</taxon>
        <taxon>Thiotrichales</taxon>
        <taxon>Thiotrichaceae</taxon>
        <taxon>Thiothrix</taxon>
    </lineage>
</organism>
<evidence type="ECO:0000313" key="2">
    <source>
        <dbReference type="EMBL" id="QTX09754.1"/>
    </source>
</evidence>
<evidence type="ECO:0000313" key="1">
    <source>
        <dbReference type="EMBL" id="MBO0614949.1"/>
    </source>
</evidence>
<gene>
    <name evidence="2" type="ORF">J1836_014185</name>
    <name evidence="1" type="ORF">J1836_18795</name>
</gene>
<reference evidence="2" key="2">
    <citation type="submission" date="2021-04" db="EMBL/GenBank/DDBJ databases">
        <title>Complete Genome and methylome analysis of Thiothrix fructosivorans ATCC 49748.</title>
        <authorList>
            <person name="Fomenkov A."/>
            <person name="Sun L."/>
            <person name="Vincze T."/>
            <person name="Grabovich M.Y."/>
            <person name="Roberts R.J."/>
        </authorList>
    </citation>
    <scope>NUCLEOTIDE SEQUENCE</scope>
    <source>
        <strain evidence="2">ATCC 49748</strain>
    </source>
</reference>
<dbReference type="Proteomes" id="UP000664466">
    <property type="component" value="Unassembled WGS sequence"/>
</dbReference>
<reference evidence="1 3" key="1">
    <citation type="submission" date="2021-03" db="EMBL/GenBank/DDBJ databases">
        <title>Draft genome and methylome analysis of Thiotrix fructosivoruns ATCC 49748.</title>
        <authorList>
            <person name="Fomenkov A."/>
            <person name="Grabovich M.Y."/>
            <person name="Roberts R.J."/>
        </authorList>
    </citation>
    <scope>NUCLEOTIDE SEQUENCE [LARGE SCALE GENOMIC DNA]</scope>
    <source>
        <strain evidence="1 3">ATCC 49748</strain>
    </source>
</reference>
<protein>
    <submittedName>
        <fullName evidence="2">Uncharacterized protein</fullName>
    </submittedName>
</protein>
<dbReference type="EMBL" id="CP072748">
    <property type="protein sequence ID" value="QTX09754.1"/>
    <property type="molecule type" value="Genomic_DNA"/>
</dbReference>
<name>A0A8B0SFB9_9GAMM</name>
<proteinExistence type="predicted"/>
<sequence length="174" mass="20004">MRNNKHYLAISEFYGTQCAKRSQVPLIAHINEGLQILDAISSSTRAKEAFCIHPMLQDDTALSESLEHNSVFNKWALNPSTVLVAMEYRHVANAYLSHHFQSADDHIDLSVSKEVNDMLIADKVQNRKDFEIHHLDSHQNSAILAQYFRNWLKRLGITETQYRELVQQIDTLNA</sequence>
<dbReference type="EMBL" id="JAFMPM010000008">
    <property type="protein sequence ID" value="MBO0614949.1"/>
    <property type="molecule type" value="Genomic_DNA"/>
</dbReference>
<dbReference type="RefSeq" id="WP_207252640.1">
    <property type="nucleotide sequence ID" value="NZ_JAFMPM010000008.1"/>
</dbReference>
<evidence type="ECO:0000313" key="3">
    <source>
        <dbReference type="Proteomes" id="UP000664466"/>
    </source>
</evidence>
<dbReference type="AlphaFoldDB" id="A0A8B0SFB9"/>
<accession>A0A8B0SFB9</accession>